<feature type="transmembrane region" description="Helical" evidence="7">
    <location>
        <begin position="249"/>
        <end position="268"/>
    </location>
</feature>
<feature type="transmembrane region" description="Helical" evidence="7">
    <location>
        <begin position="40"/>
        <end position="57"/>
    </location>
</feature>
<keyword evidence="4 7" id="KW-0812">Transmembrane</keyword>
<feature type="transmembrane region" description="Helical" evidence="7">
    <location>
        <begin position="408"/>
        <end position="431"/>
    </location>
</feature>
<feature type="transmembrane region" description="Helical" evidence="7">
    <location>
        <begin position="77"/>
        <end position="96"/>
    </location>
</feature>
<feature type="transmembrane region" description="Helical" evidence="7">
    <location>
        <begin position="139"/>
        <end position="160"/>
    </location>
</feature>
<dbReference type="CDD" id="cd13127">
    <property type="entry name" value="MATE_tuaB_like"/>
    <property type="match status" value="1"/>
</dbReference>
<protein>
    <submittedName>
        <fullName evidence="8">Lipopolysaccharide biosynthesis protein</fullName>
    </submittedName>
</protein>
<keyword evidence="3" id="KW-1003">Cell membrane</keyword>
<keyword evidence="6 7" id="KW-0472">Membrane</keyword>
<dbReference type="Proteomes" id="UP000249499">
    <property type="component" value="Plasmid pRt1078"/>
</dbReference>
<dbReference type="RefSeq" id="WP_111222206.1">
    <property type="nucleotide sequence ID" value="NZ_CP117256.1"/>
</dbReference>
<keyword evidence="9" id="KW-1185">Reference proteome</keyword>
<evidence type="ECO:0000256" key="4">
    <source>
        <dbReference type="ARBA" id="ARBA00022692"/>
    </source>
</evidence>
<evidence type="ECO:0000256" key="6">
    <source>
        <dbReference type="ARBA" id="ARBA00023136"/>
    </source>
</evidence>
<dbReference type="InterPro" id="IPR050833">
    <property type="entry name" value="Poly_Biosynth_Transport"/>
</dbReference>
<geneLocation type="plasmid" evidence="8 9">
    <name>pRt1078</name>
</geneLocation>
<comment type="similarity">
    <text evidence="2">Belongs to the polysaccharide synthase family.</text>
</comment>
<reference evidence="8 9" key="1">
    <citation type="journal article" date="2018" name="Sci. Rep.">
        <title>Rhizobium tumorigenes sp. nov., a novel plant tumorigenic bacterium isolated from cane gall tumors on thornless blackberry.</title>
        <authorList>
            <person name="Kuzmanovi N."/>
            <person name="Smalla K."/>
            <person name="Gronow S."/>
            <person name="PuBawska J."/>
        </authorList>
    </citation>
    <scope>NUCLEOTIDE SEQUENCE [LARGE SCALE GENOMIC DNA]</scope>
    <source>
        <strain evidence="8 9">1078</strain>
    </source>
</reference>
<evidence type="ECO:0000313" key="9">
    <source>
        <dbReference type="Proteomes" id="UP000249499"/>
    </source>
</evidence>
<gene>
    <name evidence="8" type="ORF">PR017_20610</name>
</gene>
<comment type="subcellular location">
    <subcellularLocation>
        <location evidence="1">Cell membrane</location>
        <topology evidence="1">Multi-pass membrane protein</topology>
    </subcellularLocation>
</comment>
<dbReference type="EMBL" id="CP117256">
    <property type="protein sequence ID" value="WFR97603.1"/>
    <property type="molecule type" value="Genomic_DNA"/>
</dbReference>
<keyword evidence="8" id="KW-0614">Plasmid</keyword>
<dbReference type="Pfam" id="PF13440">
    <property type="entry name" value="Polysacc_synt_3"/>
    <property type="match status" value="1"/>
</dbReference>
<sequence length="487" mass="51940">MLKASRWAVLSVATQLVKAVLLFGSQVVLARLLSPIDFGIVAICAPIFAFLSIFNDLGLSQATIQRPTLTRDDSNTIFWMNAALGLTIAVAIMAIAPSAAHFYGDGRVTAVLIAMSVLILINSLSSQQVALLVRGIRPVPLLIIDILPVIGNVMVSIAAALYGLGYWSIIIGQATHALTAGSIAWITSDFRPSWPRNLRNAIPILRFGSHLTGLNIGSFFAANLSPVLIGRLYGVVQVGLFDRAFKLVSMSYMQILGPISRIAETVLARVAGDDAQYRKVFARIAEALLLMALPGLLCIAMMPDAAVKLLYGPAWIECSPIVAFFAFGSLMTPLGTIASWLFITQGRTAQMLRYGLIGNVVSVLALLIGIFWGVTGVALSFAAFSLPIQGLTVWAATRDGPVSLTDFLSMLAPVTFAIVGAAFAVCSFSLLSVHYGLPPTLEFGGGILIGYLATGVTLGCFPTGRRVLGDAARIREIFPRRKALRDA</sequence>
<feature type="transmembrane region" description="Helical" evidence="7">
    <location>
        <begin position="443"/>
        <end position="461"/>
    </location>
</feature>
<feature type="transmembrane region" description="Helical" evidence="7">
    <location>
        <begin position="108"/>
        <end position="127"/>
    </location>
</feature>
<dbReference type="GO" id="GO:0005886">
    <property type="term" value="C:plasma membrane"/>
    <property type="evidence" value="ECO:0007669"/>
    <property type="project" value="UniProtKB-SubCell"/>
</dbReference>
<organism evidence="8 9">
    <name type="scientific">Rhizobium tumorigenes</name>
    <dbReference type="NCBI Taxonomy" id="2041385"/>
    <lineage>
        <taxon>Bacteria</taxon>
        <taxon>Pseudomonadati</taxon>
        <taxon>Pseudomonadota</taxon>
        <taxon>Alphaproteobacteria</taxon>
        <taxon>Hyphomicrobiales</taxon>
        <taxon>Rhizobiaceae</taxon>
        <taxon>Rhizobium/Agrobacterium group</taxon>
        <taxon>Rhizobium</taxon>
    </lineage>
</organism>
<dbReference type="PANTHER" id="PTHR30250">
    <property type="entry name" value="PST FAMILY PREDICTED COLANIC ACID TRANSPORTER"/>
    <property type="match status" value="1"/>
</dbReference>
<feature type="transmembrane region" description="Helical" evidence="7">
    <location>
        <begin position="378"/>
        <end position="396"/>
    </location>
</feature>
<reference evidence="9" key="2">
    <citation type="journal article" date="2023" name="MicrobiologyOpen">
        <title>Genomics of the tumorigenes clade of the family Rhizobiaceae and description of Rhizobium rhododendri sp. nov.</title>
        <authorList>
            <person name="Kuzmanovic N."/>
            <person name="diCenzo G.C."/>
            <person name="Bunk B."/>
            <person name="Sproeer C."/>
            <person name="Fruehling A."/>
            <person name="Neumann-Schaal M."/>
            <person name="Overmann J."/>
            <person name="Smalla K."/>
        </authorList>
    </citation>
    <scope>NUCLEOTIDE SEQUENCE [LARGE SCALE GENOMIC DNA]</scope>
    <source>
        <strain evidence="9">1078</strain>
        <plasmid evidence="9">pRt1078</plasmid>
    </source>
</reference>
<accession>A0AAF1K7Y9</accession>
<evidence type="ECO:0000256" key="5">
    <source>
        <dbReference type="ARBA" id="ARBA00022989"/>
    </source>
</evidence>
<evidence type="ECO:0000256" key="7">
    <source>
        <dbReference type="SAM" id="Phobius"/>
    </source>
</evidence>
<feature type="transmembrane region" description="Helical" evidence="7">
    <location>
        <begin position="280"/>
        <end position="302"/>
    </location>
</feature>
<feature type="transmembrane region" description="Helical" evidence="7">
    <location>
        <begin position="354"/>
        <end position="372"/>
    </location>
</feature>
<keyword evidence="5 7" id="KW-1133">Transmembrane helix</keyword>
<feature type="transmembrane region" description="Helical" evidence="7">
    <location>
        <begin position="322"/>
        <end position="342"/>
    </location>
</feature>
<evidence type="ECO:0000313" key="8">
    <source>
        <dbReference type="EMBL" id="WFR97603.1"/>
    </source>
</evidence>
<evidence type="ECO:0000256" key="2">
    <source>
        <dbReference type="ARBA" id="ARBA00007430"/>
    </source>
</evidence>
<evidence type="ECO:0000256" key="1">
    <source>
        <dbReference type="ARBA" id="ARBA00004651"/>
    </source>
</evidence>
<feature type="transmembrane region" description="Helical" evidence="7">
    <location>
        <begin position="207"/>
        <end position="229"/>
    </location>
</feature>
<evidence type="ECO:0000256" key="3">
    <source>
        <dbReference type="ARBA" id="ARBA00022475"/>
    </source>
</evidence>
<dbReference type="AlphaFoldDB" id="A0AAF1K7Y9"/>
<name>A0AAF1K7Y9_9HYPH</name>
<dbReference type="PANTHER" id="PTHR30250:SF10">
    <property type="entry name" value="LIPOPOLYSACCHARIDE BIOSYNTHESIS PROTEIN WZXC"/>
    <property type="match status" value="1"/>
</dbReference>
<feature type="transmembrane region" description="Helical" evidence="7">
    <location>
        <begin position="166"/>
        <end position="186"/>
    </location>
</feature>
<dbReference type="KEGG" id="rtu:PR017_20610"/>
<proteinExistence type="inferred from homology"/>